<organism evidence="3 4">
    <name type="scientific">Amnibacterium flavum</name>
    <dbReference type="NCBI Taxonomy" id="2173173"/>
    <lineage>
        <taxon>Bacteria</taxon>
        <taxon>Bacillati</taxon>
        <taxon>Actinomycetota</taxon>
        <taxon>Actinomycetes</taxon>
        <taxon>Micrococcales</taxon>
        <taxon>Microbacteriaceae</taxon>
        <taxon>Amnibacterium</taxon>
    </lineage>
</organism>
<evidence type="ECO:0000256" key="1">
    <source>
        <dbReference type="SAM" id="MobiDB-lite"/>
    </source>
</evidence>
<name>A0A2V1HMA8_9MICO</name>
<evidence type="ECO:0000313" key="3">
    <source>
        <dbReference type="EMBL" id="PVZ93541.1"/>
    </source>
</evidence>
<evidence type="ECO:0000313" key="4">
    <source>
        <dbReference type="Proteomes" id="UP000244893"/>
    </source>
</evidence>
<feature type="transmembrane region" description="Helical" evidence="2">
    <location>
        <begin position="32"/>
        <end position="52"/>
    </location>
</feature>
<accession>A0A2V1HMA8</accession>
<keyword evidence="2" id="KW-1133">Transmembrane helix</keyword>
<feature type="region of interest" description="Disordered" evidence="1">
    <location>
        <begin position="1"/>
        <end position="24"/>
    </location>
</feature>
<comment type="caution">
    <text evidence="3">The sequence shown here is derived from an EMBL/GenBank/DDBJ whole genome shotgun (WGS) entry which is preliminary data.</text>
</comment>
<dbReference type="AlphaFoldDB" id="A0A2V1HMA8"/>
<dbReference type="EMBL" id="QEOP01000003">
    <property type="protein sequence ID" value="PVZ93541.1"/>
    <property type="molecule type" value="Genomic_DNA"/>
</dbReference>
<feature type="compositionally biased region" description="Basic and acidic residues" evidence="1">
    <location>
        <begin position="11"/>
        <end position="24"/>
    </location>
</feature>
<keyword evidence="4" id="KW-1185">Reference proteome</keyword>
<keyword evidence="2" id="KW-0812">Transmembrane</keyword>
<evidence type="ECO:0000256" key="2">
    <source>
        <dbReference type="SAM" id="Phobius"/>
    </source>
</evidence>
<dbReference type="Proteomes" id="UP000244893">
    <property type="component" value="Unassembled WGS sequence"/>
</dbReference>
<keyword evidence="2" id="KW-0472">Membrane</keyword>
<feature type="compositionally biased region" description="Acidic residues" evidence="1">
    <location>
        <begin position="1"/>
        <end position="10"/>
    </location>
</feature>
<proteinExistence type="predicted"/>
<gene>
    <name evidence="3" type="ORF">DDQ50_14585</name>
</gene>
<feature type="transmembrane region" description="Helical" evidence="2">
    <location>
        <begin position="64"/>
        <end position="86"/>
    </location>
</feature>
<dbReference type="RefSeq" id="WP_116757526.1">
    <property type="nucleotide sequence ID" value="NZ_JBHUEX010000001.1"/>
</dbReference>
<protein>
    <submittedName>
        <fullName evidence="3">Uncharacterized protein</fullName>
    </submittedName>
</protein>
<reference evidence="3 4" key="1">
    <citation type="submission" date="2018-05" db="EMBL/GenBank/DDBJ databases">
        <title>Amnibacterium sp. M8JJ-5, whole genome shotgun sequence.</title>
        <authorList>
            <person name="Tuo L."/>
        </authorList>
    </citation>
    <scope>NUCLEOTIDE SEQUENCE [LARGE SCALE GENOMIC DNA]</scope>
    <source>
        <strain evidence="3 4">M8JJ-5</strain>
    </source>
</reference>
<sequence>MDNPEPEPTSEFEHEHEPEPERTPFWHRRRPGYRFVLSAAAVIGGTVLAVRSVGRVGESTESTWVFVGALVLVVLGLVSIPVYLWMGRRGH</sequence>